<dbReference type="SMART" id="SM01092">
    <property type="entry name" value="CO_deh_flav_C"/>
    <property type="match status" value="1"/>
</dbReference>
<feature type="binding site" evidence="15">
    <location>
        <position position="37"/>
    </location>
    <ligand>
        <name>[2Fe-2S] cluster</name>
        <dbReference type="ChEBI" id="CHEBI:190135"/>
        <label>1</label>
    </ligand>
</feature>
<keyword evidence="6 15" id="KW-0479">Metal-binding</keyword>
<dbReference type="InterPro" id="IPR006058">
    <property type="entry name" value="2Fe2S_fd_BS"/>
</dbReference>
<evidence type="ECO:0000256" key="14">
    <source>
        <dbReference type="PIRSR" id="PIRSR000127-2"/>
    </source>
</evidence>
<dbReference type="FunFam" id="3.30.365.10:FF:000004">
    <property type="entry name" value="Xanthine dehydrogenase oxidase"/>
    <property type="match status" value="1"/>
</dbReference>
<feature type="binding site" evidence="15">
    <location>
        <position position="113"/>
    </location>
    <ligand>
        <name>[2Fe-2S] cluster</name>
        <dbReference type="ChEBI" id="CHEBI:190135"/>
        <label>2</label>
    </ligand>
</feature>
<evidence type="ECO:0000256" key="15">
    <source>
        <dbReference type="PIRSR" id="PIRSR000127-3"/>
    </source>
</evidence>
<dbReference type="InterPro" id="IPR036683">
    <property type="entry name" value="CO_DH_flav_C_dom_sf"/>
</dbReference>
<dbReference type="Gene3D" id="3.10.20.30">
    <property type="match status" value="1"/>
</dbReference>
<dbReference type="FunFam" id="3.10.20.30:FF:000012">
    <property type="entry name" value="Xanthine dehydrogenase/oxidase"/>
    <property type="match status" value="1"/>
</dbReference>
<dbReference type="PROSITE" id="PS00197">
    <property type="entry name" value="2FE2S_FER_1"/>
    <property type="match status" value="1"/>
</dbReference>
<sequence length="1167" mass="128536">CGTKLGCGEGGCGACTVMISKYDRLRNKIVHFSVNACLTPICSLHHVAVTTVEGIGNTKKLHPVQERIAKSHGSQCGFCTPGIVMSMYTLLRNKPEPTVEEIENAFQGNLCRCTGYRPILQGFRTFAKVSGALEWAQPAPKAGNCKKHNWEDAKDLRSTGKKNEDFKPLDPTQEPIFPPELLRLKDTPRKTLRFEGERVTWIQVSTMEELLDLKAQHPDAKLVVGNTEIGKIPWRPLGIAGLFLSLFSLPELSPLLYTHSFIGYLGTKRNTMISVHMDSRDIGFGVREAWFNPCPSILREVPCFPGEFFSAFKQASRREDDIAKVTSGMRVLFKPGTTEVQELSLCFGGMADRTVSALKTTPKQLSKSWNEELLQDVCAGLAEELHLAPDAPGGMVEFRRTLTLSFFFKFYLTVLQKLGRMCGKLDPTFASATLLFQKDPPANVQLFQEVPKGQSEEDMVGRPMPHLAADMQASGEAVYCDDIPRYENELSLRLVTSTRAHAKITFLSVLEGSQGETLAAGTKHGGTLLTGMLSLVCSAIFFIQPRPICLGMALPTVRVGSPLSISSEESDPQSCLQDNLMETILQSGLIRGLSLLPPGELYIGGQEHFYLETHCTIAVPKGEAGEMELFVSCFSYFTRSTLISTAVALAAYKTGRPVRCMLDRDEDMLITGGRHPFLAKYKVGFMKTGTIVALEVAHFSNGGNSEDLSRSIMERAVFHMDNAYKIPNIRGTGRICKTNLPSNTAFRGFGGPQGMLIAEYWMSEVAVTCGLPAEEVRRKNMYKEGDLTHFNQKLEGFTLPRCWDECIASSQYQARKMEVEKFNRENCWKKRGLCIIPTKFGISFTLSFLNQGGALVHVYTDGSVLLTHGGTEMGQGLHTKMVQVASRALKIPTSKIHITETSTNTVPNTSPTAASASADLNGQAIYEACQTILKRLEPFKKKNPSGSWESWVMDAYTSAVSLSATGFYNFETNSGNPFHYFSYGVACSEVEIDCLTGDHKNLRTDIVMDVGSSLNPAIDIGQVEGAFVQGLGLFTMEELHYSPEGSLHTRGPSTYKIPAFGSIPIEFRVSLLRDCPNKRAIYASKAVGEPPLFLASSIFFAIKDAIRAARAQHGDSNAKQLFQLDSPATPEKIRNACVDQRPHYVMTDFHPGEAHSSRTVAVILLLL</sequence>
<keyword evidence="10 15" id="KW-0411">Iron-sulfur</keyword>
<dbReference type="Gene3D" id="3.30.365.10">
    <property type="entry name" value="Aldehyde oxidase/xanthine dehydrogenase, molybdopterin binding domain"/>
    <property type="match status" value="6"/>
</dbReference>
<evidence type="ECO:0000256" key="7">
    <source>
        <dbReference type="ARBA" id="ARBA00022827"/>
    </source>
</evidence>
<keyword evidence="5 15" id="KW-0001">2Fe-2S</keyword>
<keyword evidence="3 15" id="KW-0500">Molybdenum</keyword>
<dbReference type="PANTHER" id="PTHR45444">
    <property type="entry name" value="XANTHINE DEHYDROGENASE"/>
    <property type="match status" value="1"/>
</dbReference>
<keyword evidence="8" id="KW-0560">Oxidoreductase</keyword>
<dbReference type="GO" id="GO:0051537">
    <property type="term" value="F:2 iron, 2 sulfur cluster binding"/>
    <property type="evidence" value="ECO:0007669"/>
    <property type="project" value="UniProtKB-KW"/>
</dbReference>
<dbReference type="InterPro" id="IPR036318">
    <property type="entry name" value="FAD-bd_PCMH-like_sf"/>
</dbReference>
<evidence type="ECO:0000256" key="5">
    <source>
        <dbReference type="ARBA" id="ARBA00022714"/>
    </source>
</evidence>
<feature type="binding site" evidence="14">
    <location>
        <begin position="222"/>
        <end position="229"/>
    </location>
    <ligand>
        <name>FAD</name>
        <dbReference type="ChEBI" id="CHEBI:57692"/>
    </ligand>
</feature>
<evidence type="ECO:0000259" key="16">
    <source>
        <dbReference type="SMART" id="SM01092"/>
    </source>
</evidence>
<feature type="domain" description="CO dehydrogenase flavoprotein C-terminal" evidence="16">
    <location>
        <begin position="310"/>
        <end position="414"/>
    </location>
</feature>
<evidence type="ECO:0000256" key="13">
    <source>
        <dbReference type="PIRSR" id="PIRSR000127-1"/>
    </source>
</evidence>
<dbReference type="Pfam" id="PF03450">
    <property type="entry name" value="CO_deh_flav_C"/>
    <property type="match status" value="1"/>
</dbReference>
<accession>A0A8C6HRV4</accession>
<keyword evidence="4" id="KW-0285">Flavoprotein</keyword>
<evidence type="ECO:0000256" key="1">
    <source>
        <dbReference type="ARBA" id="ARBA00001974"/>
    </source>
</evidence>
<feature type="binding site" evidence="14">
    <location>
        <position position="715"/>
    </location>
    <ligand>
        <name>substrate</name>
    </ligand>
</feature>
<comment type="cofactor">
    <cofactor evidence="15">
        <name>Mo-molybdopterin</name>
        <dbReference type="ChEBI" id="CHEBI:71302"/>
    </cofactor>
    <text evidence="15">Binds 1 Mo-molybdopterin (Mo-MPT) cofactor per subunit.</text>
</comment>
<dbReference type="FunFam" id="3.30.365.10:FF:000006">
    <property type="entry name" value="xanthine dehydrogenase/oxidase"/>
    <property type="match status" value="1"/>
</dbReference>
<dbReference type="InterPro" id="IPR016167">
    <property type="entry name" value="FAD-bd_PCMH_sub1"/>
</dbReference>
<dbReference type="Ensembl" id="ENSMSIT00000032952.1">
    <property type="protein sequence ID" value="ENSMSIP00000026122.1"/>
    <property type="gene ID" value="ENSMSIG00000017693.1"/>
</dbReference>
<feature type="binding site" evidence="15">
    <location>
        <position position="12"/>
    </location>
    <ligand>
        <name>[2Fe-2S] cluster</name>
        <dbReference type="ChEBI" id="CHEBI:190135"/>
        <label>1</label>
    </ligand>
</feature>
<dbReference type="InterPro" id="IPR008274">
    <property type="entry name" value="AldOxase/xan_DH_MoCoBD1"/>
</dbReference>
<feature type="binding site" evidence="14">
    <location>
        <position position="749"/>
    </location>
    <ligand>
        <name>substrate</name>
    </ligand>
</feature>
<feature type="binding site" evidence="14">
    <location>
        <position position="313"/>
    </location>
    <ligand>
        <name>FAD</name>
        <dbReference type="ChEBI" id="CHEBI:57692"/>
    </ligand>
</feature>
<dbReference type="Pfam" id="PF02738">
    <property type="entry name" value="MoCoBD_1"/>
    <property type="match status" value="1"/>
</dbReference>
<evidence type="ECO:0000313" key="17">
    <source>
        <dbReference type="Ensembl" id="ENSMSIP00000026122.1"/>
    </source>
</evidence>
<dbReference type="Gene3D" id="3.30.43.10">
    <property type="entry name" value="Uridine Diphospho-n-acetylenolpyruvylglucosamine Reductase, domain 2"/>
    <property type="match status" value="1"/>
</dbReference>
<dbReference type="InterPro" id="IPR046867">
    <property type="entry name" value="AldOxase/xan_DH_MoCoBD2"/>
</dbReference>
<dbReference type="InterPro" id="IPR016208">
    <property type="entry name" value="Ald_Oxase/xanthine_DH-like"/>
</dbReference>
<keyword evidence="7 14" id="KW-0274">FAD</keyword>
<feature type="binding site" evidence="15">
    <location>
        <position position="79"/>
    </location>
    <ligand>
        <name>[2Fe-2S] cluster</name>
        <dbReference type="ChEBI" id="CHEBI:190135"/>
        <label>2</label>
    </ligand>
</feature>
<dbReference type="PIRSF" id="PIRSF000127">
    <property type="entry name" value="Xanthine_DH"/>
    <property type="match status" value="1"/>
</dbReference>
<dbReference type="FunFam" id="3.30.390.50:FF:000001">
    <property type="entry name" value="Xanthine dehydrogenase oxidase"/>
    <property type="match status" value="1"/>
</dbReference>
<dbReference type="SUPFAM" id="SSF55447">
    <property type="entry name" value="CO dehydrogenase flavoprotein C-terminal domain-like"/>
    <property type="match status" value="1"/>
</dbReference>
<reference evidence="17" key="1">
    <citation type="submission" date="2025-08" db="UniProtKB">
        <authorList>
            <consortium name="Ensembl"/>
        </authorList>
    </citation>
    <scope>IDENTIFICATION</scope>
</reference>
<dbReference type="FunFam" id="3.30.365.10:FF:000003">
    <property type="entry name" value="Aldehyde oxidase 1"/>
    <property type="match status" value="1"/>
</dbReference>
<feature type="binding site" evidence="14">
    <location>
        <position position="845"/>
    </location>
    <ligand>
        <name>substrate</name>
    </ligand>
</feature>
<feature type="binding site" evidence="15">
    <location>
        <position position="15"/>
    </location>
    <ligand>
        <name>[2Fe-2S] cluster</name>
        <dbReference type="ChEBI" id="CHEBI:190135"/>
        <label>1</label>
    </ligand>
</feature>
<reference evidence="17" key="2">
    <citation type="submission" date="2025-09" db="UniProtKB">
        <authorList>
            <consortium name="Ensembl"/>
        </authorList>
    </citation>
    <scope>IDENTIFICATION</scope>
</reference>
<protein>
    <submittedName>
        <fullName evidence="17">Xanthine dehydrogenase</fullName>
    </submittedName>
</protein>
<dbReference type="InterPro" id="IPR036856">
    <property type="entry name" value="Ald_Oxase/Xan_DH_a/b_sf"/>
</dbReference>
<dbReference type="AlphaFoldDB" id="A0A8C6HRV4"/>
<evidence type="ECO:0000256" key="6">
    <source>
        <dbReference type="ARBA" id="ARBA00022723"/>
    </source>
</evidence>
<dbReference type="Gene3D" id="3.30.390.50">
    <property type="entry name" value="CO dehydrogenase flavoprotein, C-terminal domain"/>
    <property type="match status" value="1"/>
</dbReference>
<comment type="cofactor">
    <cofactor evidence="15">
        <name>[2Fe-2S] cluster</name>
        <dbReference type="ChEBI" id="CHEBI:190135"/>
    </cofactor>
    <text evidence="15">Binds 2 [2Fe-2S] clusters.</text>
</comment>
<dbReference type="SUPFAM" id="SSF54292">
    <property type="entry name" value="2Fe-2S ferredoxin-like"/>
    <property type="match status" value="1"/>
</dbReference>
<dbReference type="InterPro" id="IPR037165">
    <property type="entry name" value="AldOxase/xan_DH_Mopterin-bd_sf"/>
</dbReference>
<dbReference type="Proteomes" id="UP000694415">
    <property type="component" value="Unplaced"/>
</dbReference>
<name>A0A8C6HRV4_MUSSI</name>
<dbReference type="SUPFAM" id="SSF56003">
    <property type="entry name" value="Molybdenum cofactor-binding domain"/>
    <property type="match status" value="1"/>
</dbReference>
<dbReference type="InterPro" id="IPR012675">
    <property type="entry name" value="Beta-grasp_dom_sf"/>
</dbReference>
<feature type="binding site" evidence="15">
    <location>
        <position position="7"/>
    </location>
    <ligand>
        <name>[2Fe-2S] cluster</name>
        <dbReference type="ChEBI" id="CHEBI:190135"/>
        <label>1</label>
    </ligand>
</feature>
<evidence type="ECO:0000256" key="11">
    <source>
        <dbReference type="ARBA" id="ARBA00023027"/>
    </source>
</evidence>
<dbReference type="SUPFAM" id="SSF56176">
    <property type="entry name" value="FAD-binding/transporter-associated domain-like"/>
    <property type="match status" value="1"/>
</dbReference>
<evidence type="ECO:0000256" key="4">
    <source>
        <dbReference type="ARBA" id="ARBA00022630"/>
    </source>
</evidence>
<feature type="binding site" evidence="15">
    <location>
        <position position="111"/>
    </location>
    <ligand>
        <name>[2Fe-2S] cluster</name>
        <dbReference type="ChEBI" id="CHEBI:190135"/>
        <label>2</label>
    </ligand>
</feature>
<comment type="cofactor">
    <cofactor evidence="12">
        <name>[2Fe-2S] cluster</name>
        <dbReference type="ChEBI" id="CHEBI:190135"/>
    </cofactor>
</comment>
<dbReference type="FunFam" id="3.30.43.10:FF:000001">
    <property type="entry name" value="Xanthine dehydrogenase/oxidase"/>
    <property type="match status" value="1"/>
</dbReference>
<feature type="binding site" evidence="15">
    <location>
        <position position="747"/>
    </location>
    <ligand>
        <name>Mo-molybdopterin</name>
        <dbReference type="ChEBI" id="CHEBI:71302"/>
    </ligand>
    <ligandPart>
        <name>Mo</name>
        <dbReference type="ChEBI" id="CHEBI:28685"/>
    </ligandPart>
</feature>
<dbReference type="InterPro" id="IPR002888">
    <property type="entry name" value="2Fe-2S-bd"/>
</dbReference>
<feature type="active site" description="Proton acceptor" evidence="13">
    <location>
        <position position="1089"/>
    </location>
</feature>
<evidence type="ECO:0000313" key="18">
    <source>
        <dbReference type="Proteomes" id="UP000694415"/>
    </source>
</evidence>
<feature type="binding site" evidence="15">
    <location>
        <position position="76"/>
    </location>
    <ligand>
        <name>[2Fe-2S] cluster</name>
        <dbReference type="ChEBI" id="CHEBI:190135"/>
        <label>2</label>
    </ligand>
</feature>
<keyword evidence="11" id="KW-0520">NAD</keyword>
<dbReference type="GO" id="GO:0016491">
    <property type="term" value="F:oxidoreductase activity"/>
    <property type="evidence" value="ECO:0007669"/>
    <property type="project" value="UniProtKB-KW"/>
</dbReference>
<dbReference type="GeneTree" id="ENSGT00950000183114"/>
<dbReference type="Gene3D" id="1.10.150.120">
    <property type="entry name" value="[2Fe-2S]-binding domain"/>
    <property type="match status" value="1"/>
</dbReference>
<dbReference type="SUPFAM" id="SSF47741">
    <property type="entry name" value="CO dehydrogenase ISP C-domain like"/>
    <property type="match status" value="1"/>
</dbReference>
<comment type="similarity">
    <text evidence="2">Belongs to the xanthine dehydrogenase family.</text>
</comment>
<evidence type="ECO:0000256" key="8">
    <source>
        <dbReference type="ARBA" id="ARBA00023002"/>
    </source>
</evidence>
<dbReference type="Pfam" id="PF20256">
    <property type="entry name" value="MoCoBD_2"/>
    <property type="match status" value="1"/>
</dbReference>
<feature type="binding site" evidence="14">
    <location>
        <position position="298"/>
    </location>
    <ligand>
        <name>FAD</name>
        <dbReference type="ChEBI" id="CHEBI:57692"/>
    </ligand>
</feature>
<feature type="binding site" evidence="15">
    <location>
        <position position="914"/>
    </location>
    <ligand>
        <name>Mo-molybdopterin</name>
        <dbReference type="ChEBI" id="CHEBI:71302"/>
    </ligand>
    <ligandPart>
        <name>Mo</name>
        <dbReference type="ChEBI" id="CHEBI:28685"/>
    </ligandPart>
</feature>
<dbReference type="PANTHER" id="PTHR45444:SF3">
    <property type="entry name" value="XANTHINE DEHYDROGENASE"/>
    <property type="match status" value="1"/>
</dbReference>
<dbReference type="GO" id="GO:0005506">
    <property type="term" value="F:iron ion binding"/>
    <property type="evidence" value="ECO:0007669"/>
    <property type="project" value="InterPro"/>
</dbReference>
<dbReference type="SUPFAM" id="SSF54665">
    <property type="entry name" value="CO dehydrogenase molybdoprotein N-domain-like"/>
    <property type="match status" value="1"/>
</dbReference>
<keyword evidence="18" id="KW-1185">Reference proteome</keyword>
<organism evidence="17 18">
    <name type="scientific">Mus spicilegus</name>
    <name type="common">Mound-building mouse</name>
    <dbReference type="NCBI Taxonomy" id="10103"/>
    <lineage>
        <taxon>Eukaryota</taxon>
        <taxon>Metazoa</taxon>
        <taxon>Chordata</taxon>
        <taxon>Craniata</taxon>
        <taxon>Vertebrata</taxon>
        <taxon>Euteleostomi</taxon>
        <taxon>Mammalia</taxon>
        <taxon>Eutheria</taxon>
        <taxon>Euarchontoglires</taxon>
        <taxon>Glires</taxon>
        <taxon>Rodentia</taxon>
        <taxon>Myomorpha</taxon>
        <taxon>Muroidea</taxon>
        <taxon>Muridae</taxon>
        <taxon>Murinae</taxon>
        <taxon>Mus</taxon>
        <taxon>Mus</taxon>
    </lineage>
</organism>
<evidence type="ECO:0000256" key="12">
    <source>
        <dbReference type="ARBA" id="ARBA00034078"/>
    </source>
</evidence>
<dbReference type="InterPro" id="IPR036884">
    <property type="entry name" value="2Fe-2S-bd_dom_sf"/>
</dbReference>
<comment type="cofactor">
    <cofactor evidence="1 14">
        <name>FAD</name>
        <dbReference type="ChEBI" id="CHEBI:57692"/>
    </cofactor>
</comment>
<dbReference type="Pfam" id="PF01799">
    <property type="entry name" value="Fer2_2"/>
    <property type="match status" value="1"/>
</dbReference>
<dbReference type="InterPro" id="IPR005107">
    <property type="entry name" value="CO_DH_flav_C"/>
</dbReference>
<evidence type="ECO:0000256" key="10">
    <source>
        <dbReference type="ARBA" id="ARBA00023014"/>
    </source>
</evidence>
<evidence type="ECO:0000256" key="3">
    <source>
        <dbReference type="ARBA" id="ARBA00022505"/>
    </source>
</evidence>
<evidence type="ECO:0000256" key="2">
    <source>
        <dbReference type="ARBA" id="ARBA00006849"/>
    </source>
</evidence>
<proteinExistence type="inferred from homology"/>
<dbReference type="GO" id="GO:0050660">
    <property type="term" value="F:flavin adenine dinucleotide binding"/>
    <property type="evidence" value="ECO:0007669"/>
    <property type="project" value="InterPro"/>
</dbReference>
<keyword evidence="9 15" id="KW-0408">Iron</keyword>
<dbReference type="InterPro" id="IPR036010">
    <property type="entry name" value="2Fe-2S_ferredoxin-like_sf"/>
</dbReference>
<evidence type="ECO:0000256" key="9">
    <source>
        <dbReference type="ARBA" id="ARBA00023004"/>
    </source>
</evidence>